<accession>B2JCZ6</accession>
<dbReference type="InterPro" id="IPR049354">
    <property type="entry name" value="GpP-like_N"/>
</dbReference>
<name>B2JCZ6_PARP8</name>
<dbReference type="Pfam" id="PF21929">
    <property type="entry name" value="GpP_4th"/>
    <property type="match status" value="1"/>
</dbReference>
<sequence length="363" mass="39778">MVDDGILLSIGDYMLSGWTSLRCTRGIERFPSDFELGMTELFPGQANDVVVQEGDPFILTIGLDPVVTGYIDRVVPSINANMHEIRVTGRGKCQDLLDCAAQWPNGQISNCTAADIAAKLAVPYDITVNCDVTGLPIIPQQNIMLGETAYEIIERSSRFSALLVYEDPDGSLRLTRAGTEVMASGVQEGVNMESAAVTRSMDQRYSEIMAVMIGTNNLQDLNAVDAPVFTATDPNVKRHRRRVVIAEAGQLGWDVGKQRALWEVARRRGRSEVVTLTVDNWRDVDGNLWEPNKLIDVLIPSLKVAGDQAGTVPVRYLIAEVTYHLGLEGTHAELTLMAPEAFTPQPVLIQPQYADVIGTVPQQ</sequence>
<organism evidence="4 5">
    <name type="scientific">Paraburkholderia phymatum (strain DSM 17167 / CIP 108236 / LMG 21445 / STM815)</name>
    <name type="common">Burkholderia phymatum</name>
    <dbReference type="NCBI Taxonomy" id="391038"/>
    <lineage>
        <taxon>Bacteria</taxon>
        <taxon>Pseudomonadati</taxon>
        <taxon>Pseudomonadota</taxon>
        <taxon>Betaproteobacteria</taxon>
        <taxon>Burkholderiales</taxon>
        <taxon>Burkholderiaceae</taxon>
        <taxon>Paraburkholderia</taxon>
    </lineage>
</organism>
<dbReference type="Pfam" id="PF21683">
    <property type="entry name" value="GpP-like_1st"/>
    <property type="match status" value="1"/>
</dbReference>
<dbReference type="STRING" id="391038.Bphy_1873"/>
<dbReference type="PIRSF" id="PIRSF004440">
    <property type="entry name" value="GpP"/>
    <property type="match status" value="1"/>
</dbReference>
<dbReference type="Proteomes" id="UP000001192">
    <property type="component" value="Chromosome 1"/>
</dbReference>
<dbReference type="KEGG" id="bph:Bphy_1873"/>
<dbReference type="EMBL" id="CP001043">
    <property type="protein sequence ID" value="ACC71052.1"/>
    <property type="molecule type" value="Genomic_DNA"/>
</dbReference>
<dbReference type="eggNOG" id="COG4379">
    <property type="taxonomic scope" value="Bacteria"/>
</dbReference>
<evidence type="ECO:0000313" key="5">
    <source>
        <dbReference type="Proteomes" id="UP000001192"/>
    </source>
</evidence>
<proteinExistence type="predicted"/>
<feature type="domain" description="Baseplate hub protein gp44/GpP-like C-terminal" evidence="2">
    <location>
        <begin position="256"/>
        <end position="344"/>
    </location>
</feature>
<gene>
    <name evidence="4" type="ordered locus">Bphy_1873</name>
</gene>
<dbReference type="Gene3D" id="3.30.1920.10">
    <property type="entry name" value="Baseplate protein-like domains - 2 layer sandwich fold"/>
    <property type="match status" value="1"/>
</dbReference>
<dbReference type="InterPro" id="IPR026276">
    <property type="entry name" value="Baseplate_GpP"/>
</dbReference>
<protein>
    <submittedName>
        <fullName evidence="4">Mu P family protein</fullName>
    </submittedName>
</protein>
<evidence type="ECO:0000313" key="4">
    <source>
        <dbReference type="EMBL" id="ACC71052.1"/>
    </source>
</evidence>
<dbReference type="SUPFAM" id="SSF69279">
    <property type="entry name" value="Phage tail proteins"/>
    <property type="match status" value="2"/>
</dbReference>
<dbReference type="AlphaFoldDB" id="B2JCZ6"/>
<dbReference type="Gene3D" id="3.55.50.10">
    <property type="entry name" value="Baseplate protein-like domains"/>
    <property type="match status" value="1"/>
</dbReference>
<evidence type="ECO:0000259" key="2">
    <source>
        <dbReference type="Pfam" id="PF21929"/>
    </source>
</evidence>
<dbReference type="RefSeq" id="WP_012401262.1">
    <property type="nucleotide sequence ID" value="NC_010622.1"/>
</dbReference>
<dbReference type="InterPro" id="IPR053982">
    <property type="entry name" value="Gp44/GpP-like_C"/>
</dbReference>
<dbReference type="Gene3D" id="2.30.300.10">
    <property type="entry name" value="Baseplate protein-like domain - beta roll fold"/>
    <property type="match status" value="1"/>
</dbReference>
<evidence type="ECO:0000259" key="3">
    <source>
        <dbReference type="Pfam" id="PF22255"/>
    </source>
</evidence>
<dbReference type="Pfam" id="PF22255">
    <property type="entry name" value="Gp44-like_2nd"/>
    <property type="match status" value="1"/>
</dbReference>
<dbReference type="InterPro" id="IPR023399">
    <property type="entry name" value="Baseplate-like_2-layer_sand"/>
</dbReference>
<reference evidence="5" key="1">
    <citation type="journal article" date="2014" name="Stand. Genomic Sci.">
        <title>Complete genome sequence of Burkholderia phymatum STM815(T), a broad host range and efficient nitrogen-fixing symbiont of Mimosa species.</title>
        <authorList>
            <person name="Moulin L."/>
            <person name="Klonowska A."/>
            <person name="Caroline B."/>
            <person name="Booth K."/>
            <person name="Vriezen J.A."/>
            <person name="Melkonian R."/>
            <person name="James E.K."/>
            <person name="Young J.P."/>
            <person name="Bena G."/>
            <person name="Hauser L."/>
            <person name="Land M."/>
            <person name="Kyrpides N."/>
            <person name="Bruce D."/>
            <person name="Chain P."/>
            <person name="Copeland A."/>
            <person name="Pitluck S."/>
            <person name="Woyke T."/>
            <person name="Lizotte-Waniewski M."/>
            <person name="Bristow J."/>
            <person name="Riley M."/>
        </authorList>
    </citation>
    <scope>NUCLEOTIDE SEQUENCE [LARGE SCALE GENOMIC DNA]</scope>
    <source>
        <strain evidence="5">DSM 17167 / CIP 108236 / LMG 21445 / STM815</strain>
    </source>
</reference>
<feature type="domain" description="Baseplate hub protein gp44-like N-terminal" evidence="1">
    <location>
        <begin position="7"/>
        <end position="90"/>
    </location>
</feature>
<dbReference type="InterPro" id="IPR053981">
    <property type="entry name" value="Gp44/GpP-like_2nd"/>
</dbReference>
<dbReference type="HOGENOM" id="CLU_060292_0_1_4"/>
<evidence type="ECO:0000259" key="1">
    <source>
        <dbReference type="Pfam" id="PF21683"/>
    </source>
</evidence>
<feature type="domain" description="Baseplate hub protein gp44/GpP-like second" evidence="3">
    <location>
        <begin position="93"/>
        <end position="176"/>
    </location>
</feature>
<dbReference type="OrthoDB" id="9016931at2"/>
<keyword evidence="5" id="KW-1185">Reference proteome</keyword>